<evidence type="ECO:0000313" key="2">
    <source>
        <dbReference type="EMBL" id="KAK7682733.1"/>
    </source>
</evidence>
<reference evidence="2 3" key="1">
    <citation type="submission" date="2022-09" db="EMBL/GenBank/DDBJ databases">
        <authorList>
            <person name="Palmer J.M."/>
        </authorList>
    </citation>
    <scope>NUCLEOTIDE SEQUENCE [LARGE SCALE GENOMIC DNA]</scope>
    <source>
        <strain evidence="2 3">DSM 7382</strain>
    </source>
</reference>
<dbReference type="EMBL" id="JASBNA010000034">
    <property type="protein sequence ID" value="KAK7682733.1"/>
    <property type="molecule type" value="Genomic_DNA"/>
</dbReference>
<gene>
    <name evidence="2" type="ORF">QCA50_014116</name>
</gene>
<accession>A0AAW0FM65</accession>
<evidence type="ECO:0000256" key="1">
    <source>
        <dbReference type="SAM" id="MobiDB-lite"/>
    </source>
</evidence>
<name>A0AAW0FM65_9APHY</name>
<dbReference type="Proteomes" id="UP001385951">
    <property type="component" value="Unassembled WGS sequence"/>
</dbReference>
<dbReference type="AlphaFoldDB" id="A0AAW0FM65"/>
<keyword evidence="3" id="KW-1185">Reference proteome</keyword>
<sequence length="371" mass="41140">MAPTRSTKLNVLGRRPSNYTRPAVVSEKVARDIATYARPRTVSRDHRVNRSSRLQRGSDRGPLKSRRRLITPIRTPLHNHAQQSTTQLSSVSEAPVEFILPSAQKVKLPSKLPRINIGKPVPRENILAVAPELEEVATHYLRDVYEQQGIALEQACKTVSLPTLDPSSIPNMKSIEMTLNDTECTPPTHVFAIRRALDASSAGSTFPVDGLVLHPVHSIIPAIHCSSLPQLPFNNVHPPSTSGEKVHVPFVRLQLPFPEEFNPLLSYMYTRNPVKLMSRYVPHIGGEAMRAAAATGTRQGQVGVYAYELTQRMGWVAILRKVLALNGLVKNVCTLGVSDQGMWGVMDLCWEILLVALRVSVEKAKQQQQTQ</sequence>
<comment type="caution">
    <text evidence="2">The sequence shown here is derived from an EMBL/GenBank/DDBJ whole genome shotgun (WGS) entry which is preliminary data.</text>
</comment>
<protein>
    <submittedName>
        <fullName evidence="2">Uncharacterized protein</fullName>
    </submittedName>
</protein>
<feature type="region of interest" description="Disordered" evidence="1">
    <location>
        <begin position="37"/>
        <end position="65"/>
    </location>
</feature>
<proteinExistence type="predicted"/>
<evidence type="ECO:0000313" key="3">
    <source>
        <dbReference type="Proteomes" id="UP001385951"/>
    </source>
</evidence>
<organism evidence="2 3">
    <name type="scientific">Cerrena zonata</name>
    <dbReference type="NCBI Taxonomy" id="2478898"/>
    <lineage>
        <taxon>Eukaryota</taxon>
        <taxon>Fungi</taxon>
        <taxon>Dikarya</taxon>
        <taxon>Basidiomycota</taxon>
        <taxon>Agaricomycotina</taxon>
        <taxon>Agaricomycetes</taxon>
        <taxon>Polyporales</taxon>
        <taxon>Cerrenaceae</taxon>
        <taxon>Cerrena</taxon>
    </lineage>
</organism>